<feature type="domain" description="O-methyltransferase C-terminal" evidence="4">
    <location>
        <begin position="159"/>
        <end position="299"/>
    </location>
</feature>
<dbReference type="AlphaFoldDB" id="A0A178MFS1"/>
<dbReference type="InterPro" id="IPR016461">
    <property type="entry name" value="COMT-like"/>
</dbReference>
<dbReference type="GO" id="GO:0032259">
    <property type="term" value="P:methylation"/>
    <property type="evidence" value="ECO:0007669"/>
    <property type="project" value="UniProtKB-KW"/>
</dbReference>
<dbReference type="Gene3D" id="1.10.10.10">
    <property type="entry name" value="Winged helix-like DNA-binding domain superfamily/Winged helix DNA-binding domain"/>
    <property type="match status" value="1"/>
</dbReference>
<keyword evidence="7" id="KW-1185">Reference proteome</keyword>
<name>A0A178MFS1_9CHLR</name>
<keyword evidence="2 6" id="KW-0808">Transferase</keyword>
<evidence type="ECO:0000256" key="2">
    <source>
        <dbReference type="ARBA" id="ARBA00022679"/>
    </source>
</evidence>
<dbReference type="FunFam" id="3.40.50.150:FF:000405">
    <property type="entry name" value="Carminomycin 4-O-methyltransferase DnrK"/>
    <property type="match status" value="1"/>
</dbReference>
<dbReference type="SUPFAM" id="SSF46785">
    <property type="entry name" value="Winged helix' DNA-binding domain"/>
    <property type="match status" value="1"/>
</dbReference>
<gene>
    <name evidence="6" type="ORF">A6A03_10075</name>
</gene>
<dbReference type="EMBL" id="LWQS01000036">
    <property type="protein sequence ID" value="OAN47589.1"/>
    <property type="molecule type" value="Genomic_DNA"/>
</dbReference>
<evidence type="ECO:0000259" key="4">
    <source>
        <dbReference type="Pfam" id="PF00891"/>
    </source>
</evidence>
<dbReference type="SUPFAM" id="SSF53335">
    <property type="entry name" value="S-adenosyl-L-methionine-dependent methyltransferases"/>
    <property type="match status" value="1"/>
</dbReference>
<sequence length="354" mass="39689">MTTSPSVEPTTAGAAALEQQDLFAATNRAYDMVFKGTVDFFVIKAAKDLGLFDLLAAEPRTLADLATLTETVPPRLEKFLITLEQVGLAARQEDRWKLTPFAEQFFADPERHRNMTMVPFVDYISDLIENYYLRLADVVRGKVDFTSIVPHPPRTREDSLFYETLHRSNIQLFVELLVKRARLADVQMLIDVGGGIGDIAAALCQAFPNLKVTLINLPSALDLVRENVAAKGLSDRITPVAIDMYREPYPPGDAVLFSRILYPMNAQFCSMLLKKAYDALPSGGKVLILDMVISDPNHPNYDYLTHYLCAIGMGFSVLEFKDHAIYPDLLRQIGFTDITFDEGYEHVLYQAVKP</sequence>
<dbReference type="GO" id="GO:0008171">
    <property type="term" value="F:O-methyltransferase activity"/>
    <property type="evidence" value="ECO:0007669"/>
    <property type="project" value="InterPro"/>
</dbReference>
<dbReference type="InterPro" id="IPR036388">
    <property type="entry name" value="WH-like_DNA-bd_sf"/>
</dbReference>
<dbReference type="InterPro" id="IPR036390">
    <property type="entry name" value="WH_DNA-bd_sf"/>
</dbReference>
<accession>A0A178MFS1</accession>
<dbReference type="OrthoDB" id="9767938at2"/>
<dbReference type="InterPro" id="IPR012967">
    <property type="entry name" value="COMT_dimerisation"/>
</dbReference>
<dbReference type="Pfam" id="PF00891">
    <property type="entry name" value="Methyltransf_2"/>
    <property type="match status" value="1"/>
</dbReference>
<protein>
    <submittedName>
        <fullName evidence="6">C-20 methyltransferase BchU</fullName>
    </submittedName>
</protein>
<dbReference type="GO" id="GO:0046983">
    <property type="term" value="F:protein dimerization activity"/>
    <property type="evidence" value="ECO:0007669"/>
    <property type="project" value="InterPro"/>
</dbReference>
<evidence type="ECO:0000256" key="1">
    <source>
        <dbReference type="ARBA" id="ARBA00022603"/>
    </source>
</evidence>
<organism evidence="6 7">
    <name type="scientific">Chloroflexus islandicus</name>
    <dbReference type="NCBI Taxonomy" id="1707952"/>
    <lineage>
        <taxon>Bacteria</taxon>
        <taxon>Bacillati</taxon>
        <taxon>Chloroflexota</taxon>
        <taxon>Chloroflexia</taxon>
        <taxon>Chloroflexales</taxon>
        <taxon>Chloroflexineae</taxon>
        <taxon>Chloroflexaceae</taxon>
        <taxon>Chloroflexus</taxon>
    </lineage>
</organism>
<keyword evidence="1 6" id="KW-0489">Methyltransferase</keyword>
<dbReference type="InterPro" id="IPR001077">
    <property type="entry name" value="COMT_C"/>
</dbReference>
<feature type="domain" description="O-methyltransferase dimerisation" evidence="5">
    <location>
        <begin position="35"/>
        <end position="106"/>
    </location>
</feature>
<dbReference type="PANTHER" id="PTHR11746">
    <property type="entry name" value="O-METHYLTRANSFERASE"/>
    <property type="match status" value="1"/>
</dbReference>
<dbReference type="InterPro" id="IPR029063">
    <property type="entry name" value="SAM-dependent_MTases_sf"/>
</dbReference>
<evidence type="ECO:0000256" key="3">
    <source>
        <dbReference type="ARBA" id="ARBA00022691"/>
    </source>
</evidence>
<dbReference type="Pfam" id="PF08100">
    <property type="entry name" value="Dimerisation"/>
    <property type="match status" value="1"/>
</dbReference>
<keyword evidence="3" id="KW-0949">S-adenosyl-L-methionine</keyword>
<dbReference type="FunFam" id="1.10.10.10:FF:001152">
    <property type="entry name" value="Bacteriochlorophyllide d C-20 methyltransferase"/>
    <property type="match status" value="1"/>
</dbReference>
<dbReference type="CDD" id="cd02440">
    <property type="entry name" value="AdoMet_MTases"/>
    <property type="match status" value="1"/>
</dbReference>
<dbReference type="Gene3D" id="3.40.50.150">
    <property type="entry name" value="Vaccinia Virus protein VP39"/>
    <property type="match status" value="1"/>
</dbReference>
<evidence type="ECO:0000313" key="7">
    <source>
        <dbReference type="Proteomes" id="UP000078287"/>
    </source>
</evidence>
<dbReference type="Proteomes" id="UP000078287">
    <property type="component" value="Unassembled WGS sequence"/>
</dbReference>
<dbReference type="STRING" id="1707952.A6A03_10075"/>
<evidence type="ECO:0000259" key="5">
    <source>
        <dbReference type="Pfam" id="PF08100"/>
    </source>
</evidence>
<dbReference type="InterPro" id="IPR014088">
    <property type="entry name" value="BchU"/>
</dbReference>
<comment type="caution">
    <text evidence="6">The sequence shown here is derived from an EMBL/GenBank/DDBJ whole genome shotgun (WGS) entry which is preliminary data.</text>
</comment>
<dbReference type="RefSeq" id="WP_066783717.1">
    <property type="nucleotide sequence ID" value="NZ_LWQS01000036.1"/>
</dbReference>
<reference evidence="6 7" key="1">
    <citation type="submission" date="2016-04" db="EMBL/GenBank/DDBJ databases">
        <title>Chloroflexus islandicus sp. nov., a thermophilic filamentous anoxygenic phototrophic bacterium from geyser Strokkur (Iceland).</title>
        <authorList>
            <person name="Gaisin V.A."/>
            <person name="Kalashnikov A.M."/>
            <person name="Sukhacheva M.V."/>
            <person name="Grouzdev D.S."/>
            <person name="Ivanov T.M."/>
            <person name="Kuznetsov B."/>
            <person name="Gorlenko V.M."/>
        </authorList>
    </citation>
    <scope>NUCLEOTIDE SEQUENCE [LARGE SCALE GENOMIC DNA]</scope>
    <source>
        <strain evidence="7">isl-2</strain>
    </source>
</reference>
<dbReference type="NCBIfam" id="TIGR02716">
    <property type="entry name" value="C20_methyl_CrtF"/>
    <property type="match status" value="1"/>
</dbReference>
<evidence type="ECO:0000313" key="6">
    <source>
        <dbReference type="EMBL" id="OAN47589.1"/>
    </source>
</evidence>
<proteinExistence type="predicted"/>
<dbReference type="PROSITE" id="PS51683">
    <property type="entry name" value="SAM_OMT_II"/>
    <property type="match status" value="1"/>
</dbReference>